<proteinExistence type="predicted"/>
<evidence type="ECO:0000313" key="2">
    <source>
        <dbReference type="EMBL" id="MDA0565920.1"/>
    </source>
</evidence>
<feature type="domain" description="DUF4440" evidence="1">
    <location>
        <begin position="14"/>
        <end position="116"/>
    </location>
</feature>
<dbReference type="InterPro" id="IPR027843">
    <property type="entry name" value="DUF4440"/>
</dbReference>
<dbReference type="AlphaFoldDB" id="A0A9X3SGE7"/>
<reference evidence="2" key="1">
    <citation type="submission" date="2021-10" db="EMBL/GenBank/DDBJ databases">
        <title>Streptomonospora sp. nov., isolated from mangrove soil.</title>
        <authorList>
            <person name="Chen X."/>
            <person name="Ge X."/>
            <person name="Liu W."/>
        </authorList>
    </citation>
    <scope>NUCLEOTIDE SEQUENCE</scope>
    <source>
        <strain evidence="2">S1-112</strain>
    </source>
</reference>
<evidence type="ECO:0000259" key="1">
    <source>
        <dbReference type="Pfam" id="PF14534"/>
    </source>
</evidence>
<dbReference type="Proteomes" id="UP001140076">
    <property type="component" value="Unassembled WGS sequence"/>
</dbReference>
<dbReference type="RefSeq" id="WP_270073180.1">
    <property type="nucleotide sequence ID" value="NZ_JAJAQC010000027.1"/>
</dbReference>
<name>A0A9X3SGE7_9ACTN</name>
<accession>A0A9X3SGE7</accession>
<protein>
    <submittedName>
        <fullName evidence="2">DUF4440 domain-containing protein</fullName>
    </submittedName>
</protein>
<dbReference type="Gene3D" id="3.10.450.50">
    <property type="match status" value="1"/>
</dbReference>
<evidence type="ECO:0000313" key="3">
    <source>
        <dbReference type="Proteomes" id="UP001140076"/>
    </source>
</evidence>
<keyword evidence="3" id="KW-1185">Reference proteome</keyword>
<organism evidence="2 3">
    <name type="scientific">Streptomonospora mangrovi</name>
    <dbReference type="NCBI Taxonomy" id="2883123"/>
    <lineage>
        <taxon>Bacteria</taxon>
        <taxon>Bacillati</taxon>
        <taxon>Actinomycetota</taxon>
        <taxon>Actinomycetes</taxon>
        <taxon>Streptosporangiales</taxon>
        <taxon>Nocardiopsidaceae</taxon>
        <taxon>Streptomonospora</taxon>
    </lineage>
</organism>
<sequence length="126" mass="13134">MTSSLPRTPHEVPAAFAERFDSGDADRVLELFPESAVLVPEPGAPVRGADLAGGLAGHLSLGLPIRVAPRHVYASGDVALLIVDWRIEGTTAAGEEVALAGTATDVARRCPDGVWRYAVDNPHGTA</sequence>
<dbReference type="InterPro" id="IPR032710">
    <property type="entry name" value="NTF2-like_dom_sf"/>
</dbReference>
<dbReference type="SUPFAM" id="SSF54427">
    <property type="entry name" value="NTF2-like"/>
    <property type="match status" value="1"/>
</dbReference>
<dbReference type="Pfam" id="PF14534">
    <property type="entry name" value="DUF4440"/>
    <property type="match status" value="1"/>
</dbReference>
<comment type="caution">
    <text evidence="2">The sequence shown here is derived from an EMBL/GenBank/DDBJ whole genome shotgun (WGS) entry which is preliminary data.</text>
</comment>
<dbReference type="EMBL" id="JAJAQC010000027">
    <property type="protein sequence ID" value="MDA0565920.1"/>
    <property type="molecule type" value="Genomic_DNA"/>
</dbReference>
<gene>
    <name evidence="2" type="ORF">LG943_16600</name>
</gene>